<feature type="compositionally biased region" description="Polar residues" evidence="8">
    <location>
        <begin position="203"/>
        <end position="226"/>
    </location>
</feature>
<keyword evidence="6" id="KW-0067">ATP-binding</keyword>
<feature type="compositionally biased region" description="Low complexity" evidence="8">
    <location>
        <begin position="451"/>
        <end position="462"/>
    </location>
</feature>
<reference evidence="10 11" key="1">
    <citation type="submission" date="2019-02" db="EMBL/GenBank/DDBJ databases">
        <title>Genome sequencing of the rare red list fungi Phellinidium pouzarii.</title>
        <authorList>
            <person name="Buettner E."/>
            <person name="Kellner H."/>
        </authorList>
    </citation>
    <scope>NUCLEOTIDE SEQUENCE [LARGE SCALE GENOMIC DNA]</scope>
    <source>
        <strain evidence="10 11">DSM 108285</strain>
    </source>
</reference>
<comment type="caution">
    <text evidence="10">The sequence shown here is derived from an EMBL/GenBank/DDBJ whole genome shotgun (WGS) entry which is preliminary data.</text>
</comment>
<dbReference type="PANTHER" id="PTHR46161:SF3">
    <property type="entry name" value="NUCLEOSIDE DIPHOSPHATE KINASE DDB_G0292928-RELATED"/>
    <property type="match status" value="1"/>
</dbReference>
<evidence type="ECO:0000313" key="10">
    <source>
        <dbReference type="EMBL" id="THH10475.1"/>
    </source>
</evidence>
<evidence type="ECO:0000256" key="1">
    <source>
        <dbReference type="ARBA" id="ARBA00008142"/>
    </source>
</evidence>
<feature type="region of interest" description="Disordered" evidence="8">
    <location>
        <begin position="181"/>
        <end position="289"/>
    </location>
</feature>
<feature type="domain" description="Nucleoside diphosphate kinase-like" evidence="9">
    <location>
        <begin position="20"/>
        <end position="151"/>
    </location>
</feature>
<dbReference type="GO" id="GO:0016301">
    <property type="term" value="F:kinase activity"/>
    <property type="evidence" value="ECO:0007669"/>
    <property type="project" value="UniProtKB-KW"/>
</dbReference>
<dbReference type="OrthoDB" id="2162449at2759"/>
<keyword evidence="11" id="KW-1185">Reference proteome</keyword>
<evidence type="ECO:0000256" key="4">
    <source>
        <dbReference type="ARBA" id="ARBA00022741"/>
    </source>
</evidence>
<evidence type="ECO:0000256" key="3">
    <source>
        <dbReference type="ARBA" id="ARBA00022679"/>
    </source>
</evidence>
<evidence type="ECO:0000256" key="2">
    <source>
        <dbReference type="ARBA" id="ARBA00017632"/>
    </source>
</evidence>
<dbReference type="InterPro" id="IPR036850">
    <property type="entry name" value="NDK-like_dom_sf"/>
</dbReference>
<evidence type="ECO:0000313" key="11">
    <source>
        <dbReference type="Proteomes" id="UP000308199"/>
    </source>
</evidence>
<accession>A0A4S4LFN5</accession>
<proteinExistence type="inferred from homology"/>
<sequence>MSGTRTPTTPTSDQDTRTRITRTVGIIKNHALKHRMTIERRIEEASFEIVKERQMEFDENSDREFLHELFGNDTASLFEGPVWVYVLERRRAIEVWTALVGEEDPDRARQTSPNSLRAIYGIDLSHNAVICSPNVDIAEEQISCLFQSSPPFLPLEPDELDALNNIDHELNENLTLEDWQGRESVLSPSSSRPSQSEQLTSSGSRKGTSVTSNGSYHRSGSASTPSGMAPFKARPVPKTTLIPDIAPRTTRSAALRAGILVSPNSSERKHTPRTKEEQKQTFMDVPGHKRSSIIQVASTAPPVIAPRMTRAASLRLGQKVAPSPSRPRGRPSSSDGTMSTFEGVPGHKRRETITVASVQAPAVMPRLNKSSELRAKRDLAPPTSFMFRQPSTPKIPGGLSRNPSQSSLSPSNSPSRVSSSMARPKSSMSRPRMATFGDTAPTGRLSSMGRSMSHPIFPSSSSKNENLTPTGPRLISPRPPSIEPRSNRSALLRAKAGNGAPTTPIKNAPALRRSSVTA</sequence>
<name>A0A4S4LFN5_9AGAM</name>
<keyword evidence="3" id="KW-0808">Transferase</keyword>
<evidence type="ECO:0000256" key="5">
    <source>
        <dbReference type="ARBA" id="ARBA00022777"/>
    </source>
</evidence>
<evidence type="ECO:0000256" key="6">
    <source>
        <dbReference type="ARBA" id="ARBA00022840"/>
    </source>
</evidence>
<dbReference type="Pfam" id="PF00334">
    <property type="entry name" value="NDK"/>
    <property type="match status" value="1"/>
</dbReference>
<dbReference type="InterPro" id="IPR034907">
    <property type="entry name" value="NDK-like_dom"/>
</dbReference>
<dbReference type="Gene3D" id="3.30.70.141">
    <property type="entry name" value="Nucleoside diphosphate kinase-like domain"/>
    <property type="match status" value="1"/>
</dbReference>
<dbReference type="AlphaFoldDB" id="A0A4S4LFN5"/>
<protein>
    <recommendedName>
        <fullName evidence="2">Nucleoside diphosphate kinase</fullName>
    </recommendedName>
</protein>
<keyword evidence="5" id="KW-0418">Kinase</keyword>
<dbReference type="Proteomes" id="UP000308199">
    <property type="component" value="Unassembled WGS sequence"/>
</dbReference>
<evidence type="ECO:0000256" key="7">
    <source>
        <dbReference type="PROSITE-ProRule" id="PRU00706"/>
    </source>
</evidence>
<keyword evidence="4" id="KW-0547">Nucleotide-binding</keyword>
<comment type="caution">
    <text evidence="7">Lacks conserved residue(s) required for the propagation of feature annotation.</text>
</comment>
<dbReference type="PROSITE" id="PS51374">
    <property type="entry name" value="NDPK_LIKE"/>
    <property type="match status" value="1"/>
</dbReference>
<organism evidence="10 11">
    <name type="scientific">Phellinidium pouzarii</name>
    <dbReference type="NCBI Taxonomy" id="167371"/>
    <lineage>
        <taxon>Eukaryota</taxon>
        <taxon>Fungi</taxon>
        <taxon>Dikarya</taxon>
        <taxon>Basidiomycota</taxon>
        <taxon>Agaricomycotina</taxon>
        <taxon>Agaricomycetes</taxon>
        <taxon>Hymenochaetales</taxon>
        <taxon>Hymenochaetaceae</taxon>
        <taxon>Phellinidium</taxon>
    </lineage>
</organism>
<dbReference type="GO" id="GO:0005524">
    <property type="term" value="F:ATP binding"/>
    <property type="evidence" value="ECO:0007669"/>
    <property type="project" value="UniProtKB-KW"/>
</dbReference>
<gene>
    <name evidence="10" type="ORF">EW145_g1301</name>
</gene>
<feature type="compositionally biased region" description="Low complexity" evidence="8">
    <location>
        <begin position="399"/>
        <end position="434"/>
    </location>
</feature>
<feature type="compositionally biased region" description="Basic and acidic residues" evidence="8">
    <location>
        <begin position="369"/>
        <end position="379"/>
    </location>
</feature>
<feature type="compositionally biased region" description="Basic and acidic residues" evidence="8">
    <location>
        <begin position="266"/>
        <end position="279"/>
    </location>
</feature>
<dbReference type="SMART" id="SM00562">
    <property type="entry name" value="NDK"/>
    <property type="match status" value="1"/>
</dbReference>
<evidence type="ECO:0000259" key="9">
    <source>
        <dbReference type="SMART" id="SM00562"/>
    </source>
</evidence>
<dbReference type="SUPFAM" id="SSF54919">
    <property type="entry name" value="Nucleoside diphosphate kinase, NDK"/>
    <property type="match status" value="1"/>
</dbReference>
<feature type="compositionally biased region" description="Low complexity" evidence="8">
    <location>
        <begin position="182"/>
        <end position="202"/>
    </location>
</feature>
<evidence type="ECO:0000256" key="8">
    <source>
        <dbReference type="SAM" id="MobiDB-lite"/>
    </source>
</evidence>
<comment type="similarity">
    <text evidence="1 7">Belongs to the NDK family.</text>
</comment>
<feature type="region of interest" description="Disordered" evidence="8">
    <location>
        <begin position="314"/>
        <end position="518"/>
    </location>
</feature>
<dbReference type="PANTHER" id="PTHR46161">
    <property type="entry name" value="NUCLEOSIDE DIPHOSPHATE KINASE"/>
    <property type="match status" value="1"/>
</dbReference>
<dbReference type="EMBL" id="SGPK01000035">
    <property type="protein sequence ID" value="THH10475.1"/>
    <property type="molecule type" value="Genomic_DNA"/>
</dbReference>